<dbReference type="PANTHER" id="PTHR43796">
    <property type="entry name" value="CARBOXYNORSPERMIDINE SYNTHASE"/>
    <property type="match status" value="1"/>
</dbReference>
<proteinExistence type="predicted"/>
<dbReference type="STRING" id="1852522.SAMN06295960_1068"/>
<dbReference type="OrthoDB" id="1910498at2"/>
<evidence type="ECO:0000313" key="2">
    <source>
        <dbReference type="EMBL" id="SMG20965.1"/>
    </source>
</evidence>
<sequence>MKEHILVVGGYGHVGKMICSLLGEMYPGRVIAAGRNLERAEQYCRTTGGKVRPLQLNVHEPCDPLLLEHVRLVMMCIDQDEDHFVQSCLLSGTHYIDISASYSFLQQVETLHHAAKEHGAAGVLSVGLAPGLTNLMALQAVELMDKAEQIDIAIMLGMGDEHGQAAIEWTVHSLHSRFSVIQGGIPHPVTSFSEGKRVDFGGAIGSKTAYRFNFSDQHIVPRTLGIPTVSTRLCFDSAAVTAGIAAARSVGLLQLCKYEWMKQYMVRSMKRLHFGSADFAVKVDAYGITEGSPTVVECFLHGQHEAQMTALTAVFAAQKAYEGFFPHGVYHIEQLLDPNAIHSIIKAAAEYVVKVDSKAVHFPL</sequence>
<dbReference type="RefSeq" id="WP_085493255.1">
    <property type="nucleotide sequence ID" value="NZ_FXAZ01000001.1"/>
</dbReference>
<reference evidence="2 3" key="1">
    <citation type="submission" date="2017-04" db="EMBL/GenBank/DDBJ databases">
        <authorList>
            <person name="Afonso C.L."/>
            <person name="Miller P.J."/>
            <person name="Scott M.A."/>
            <person name="Spackman E."/>
            <person name="Goraichik I."/>
            <person name="Dimitrov K.M."/>
            <person name="Suarez D.L."/>
            <person name="Swayne D.E."/>
        </authorList>
    </citation>
    <scope>NUCLEOTIDE SEQUENCE [LARGE SCALE GENOMIC DNA]</scope>
    <source>
        <strain evidence="2 3">11</strain>
    </source>
</reference>
<dbReference type="InterPro" id="IPR005097">
    <property type="entry name" value="Sacchrp_dh_NADP-bd"/>
</dbReference>
<dbReference type="PANTHER" id="PTHR43796:SF2">
    <property type="entry name" value="CARBOXYNORSPERMIDINE SYNTHASE"/>
    <property type="match status" value="1"/>
</dbReference>
<dbReference type="SUPFAM" id="SSF51735">
    <property type="entry name" value="NAD(P)-binding Rossmann-fold domains"/>
    <property type="match status" value="1"/>
</dbReference>
<dbReference type="EMBL" id="FXAZ01000001">
    <property type="protein sequence ID" value="SMG20965.1"/>
    <property type="molecule type" value="Genomic_DNA"/>
</dbReference>
<dbReference type="AlphaFoldDB" id="A0A1X7IZZ7"/>
<feature type="domain" description="Saccharopine dehydrogenase NADP binding" evidence="1">
    <location>
        <begin position="5"/>
        <end position="120"/>
    </location>
</feature>
<keyword evidence="3" id="KW-1185">Reference proteome</keyword>
<evidence type="ECO:0000313" key="3">
    <source>
        <dbReference type="Proteomes" id="UP000193834"/>
    </source>
</evidence>
<accession>A0A1X7IZZ7</accession>
<dbReference type="Proteomes" id="UP000193834">
    <property type="component" value="Unassembled WGS sequence"/>
</dbReference>
<dbReference type="Gene3D" id="3.40.50.720">
    <property type="entry name" value="NAD(P)-binding Rossmann-like Domain"/>
    <property type="match status" value="1"/>
</dbReference>
<dbReference type="Gene3D" id="3.30.360.10">
    <property type="entry name" value="Dihydrodipicolinate Reductase, domain 2"/>
    <property type="match status" value="1"/>
</dbReference>
<evidence type="ECO:0000259" key="1">
    <source>
        <dbReference type="Pfam" id="PF03435"/>
    </source>
</evidence>
<dbReference type="Pfam" id="PF03435">
    <property type="entry name" value="Sacchrp_dh_NADP"/>
    <property type="match status" value="1"/>
</dbReference>
<protein>
    <submittedName>
        <fullName evidence="2">Saccharopine dehydrogenase NADP binding domain-containing protein</fullName>
    </submittedName>
</protein>
<name>A0A1X7IZZ7_9BACL</name>
<organism evidence="2 3">
    <name type="scientific">Paenibacillus aquistagni</name>
    <dbReference type="NCBI Taxonomy" id="1852522"/>
    <lineage>
        <taxon>Bacteria</taxon>
        <taxon>Bacillati</taxon>
        <taxon>Bacillota</taxon>
        <taxon>Bacilli</taxon>
        <taxon>Bacillales</taxon>
        <taxon>Paenibacillaceae</taxon>
        <taxon>Paenibacillus</taxon>
    </lineage>
</organism>
<gene>
    <name evidence="2" type="ORF">SAMN06295960_1068</name>
</gene>
<dbReference type="InterPro" id="IPR036291">
    <property type="entry name" value="NAD(P)-bd_dom_sf"/>
</dbReference>